<dbReference type="Gene3D" id="2.30.29.30">
    <property type="entry name" value="Pleckstrin-homology domain (PH domain)/Phosphotyrosine-binding domain (PTB)"/>
    <property type="match status" value="1"/>
</dbReference>
<dbReference type="PIRSF" id="PIRSF002305">
    <property type="entry name" value="ERM"/>
    <property type="match status" value="1"/>
</dbReference>
<dbReference type="Gene3D" id="6.10.360.10">
    <property type="match status" value="1"/>
</dbReference>
<dbReference type="InterPro" id="IPR000299">
    <property type="entry name" value="FERM_domain"/>
</dbReference>
<dbReference type="GO" id="GO:0005886">
    <property type="term" value="C:plasma membrane"/>
    <property type="evidence" value="ECO:0007669"/>
    <property type="project" value="UniProtKB-SubCell"/>
</dbReference>
<evidence type="ECO:0000313" key="12">
    <source>
        <dbReference type="EMBL" id="RWS27232.1"/>
    </source>
</evidence>
<dbReference type="GO" id="GO:0003779">
    <property type="term" value="F:actin binding"/>
    <property type="evidence" value="ECO:0007669"/>
    <property type="project" value="InterPro"/>
</dbReference>
<evidence type="ECO:0000259" key="11">
    <source>
        <dbReference type="PROSITE" id="PS50057"/>
    </source>
</evidence>
<dbReference type="SUPFAM" id="SSF54236">
    <property type="entry name" value="Ubiquitin-like"/>
    <property type="match status" value="1"/>
</dbReference>
<dbReference type="FunFam" id="1.20.80.10:FF:000002">
    <property type="entry name" value="radixin isoform X1"/>
    <property type="match status" value="1"/>
</dbReference>
<dbReference type="GO" id="GO:0005902">
    <property type="term" value="C:microvillus"/>
    <property type="evidence" value="ECO:0007669"/>
    <property type="project" value="UniProtKB-SubCell"/>
</dbReference>
<dbReference type="PROSITE" id="PS00661">
    <property type="entry name" value="FERM_2"/>
    <property type="match status" value="1"/>
</dbReference>
<keyword evidence="7" id="KW-0472">Membrane</keyword>
<feature type="binding site" evidence="9">
    <location>
        <position position="286"/>
    </location>
    <ligand>
        <name>a 1,2-diacyl-sn-glycero-3-phospho-(1D-myo-inositol)</name>
        <dbReference type="ChEBI" id="CHEBI:57880"/>
    </ligand>
</feature>
<dbReference type="Pfam" id="PF00769">
    <property type="entry name" value="ERM_C"/>
    <property type="match status" value="1"/>
</dbReference>
<dbReference type="InterPro" id="IPR019748">
    <property type="entry name" value="FERM_central"/>
</dbReference>
<dbReference type="PANTHER" id="PTHR23281">
    <property type="entry name" value="MERLIN/MOESIN/EZRIN/RADIXIN"/>
    <property type="match status" value="1"/>
</dbReference>
<sequence length="581" mass="69180">RRPKIRDKMPKAVNVRVTTMDAELEFAIQPNTTGKQLFDQVVKTIGLREIWFFGLQYVDNKNYTTWLKLNKKVLSQDVKKENPLLFKFRAKFFPEDVELELIQDITWRLFYLQIKNAILSDEIYCPPETSVLLASYAVQAKHGDYCPETHKDGYLSNDRLLPQRVMDQHKLSREQWEERITNWWSEHKGMAREDAMMEYLKIAQDLEMYGVNYFDIKNKKGTDLWLGVDSLGLNIYEKEDKLTPKIGFPWSEIRNISFNDKRFVIKPIDKKAPDFVFIAPRLRINKRILALCMGNHELYMRRRKQDTIEVQQMKAQAREEKMQRQQEREKLRKEIEAREAAEKKQQEYAERLKQMQEEMEKRQKELLEAQETIRRLEEQLRQMQLAKEELETKQQELQDMMLRLEQSKNLEIEERNKLEEAIRIKQEEVHKMSEEVREKDEETKRLQEEVEAARRVQEEAAAALIAASTTPQHHHLRENDHEENDELTNGEIGADFEVQSAIEDLPRPEEERETAVSKKKDLQEQLKMLSKDLAAAKDDSKVTTNDILHQENVRQGRDKYKTLREIRKGNTKRRVDQFENM</sequence>
<dbReference type="SMART" id="SM01196">
    <property type="entry name" value="FERM_C"/>
    <property type="match status" value="1"/>
</dbReference>
<dbReference type="InterPro" id="IPR008954">
    <property type="entry name" value="Moesin_tail_sf"/>
</dbReference>
<dbReference type="InterPro" id="IPR018979">
    <property type="entry name" value="FERM_N"/>
</dbReference>
<feature type="compositionally biased region" description="Basic and acidic residues" evidence="10">
    <location>
        <begin position="504"/>
        <end position="521"/>
    </location>
</feature>
<gene>
    <name evidence="12" type="ORF">B4U80_08348</name>
</gene>
<protein>
    <recommendedName>
        <fullName evidence="4">Moesin/ezrin/radixin homolog 1</fullName>
    </recommendedName>
</protein>
<dbReference type="InterPro" id="IPR046810">
    <property type="entry name" value="ERM_helical"/>
</dbReference>
<dbReference type="FunFam" id="2.30.29.30:FF:000003">
    <property type="entry name" value="Radixin isoform 1"/>
    <property type="match status" value="1"/>
</dbReference>
<dbReference type="PRINTS" id="PR00661">
    <property type="entry name" value="ERMFAMILY"/>
</dbReference>
<dbReference type="InterPro" id="IPR035963">
    <property type="entry name" value="FERM_2"/>
</dbReference>
<reference evidence="12 13" key="1">
    <citation type="journal article" date="2018" name="Gigascience">
        <title>Genomes of trombidid mites reveal novel predicted allergens and laterally-transferred genes associated with secondary metabolism.</title>
        <authorList>
            <person name="Dong X."/>
            <person name="Chaisiri K."/>
            <person name="Xia D."/>
            <person name="Armstrong S.D."/>
            <person name="Fang Y."/>
            <person name="Donnelly M.J."/>
            <person name="Kadowaki T."/>
            <person name="McGarry J.W."/>
            <person name="Darby A.C."/>
            <person name="Makepeace B.L."/>
        </authorList>
    </citation>
    <scope>NUCLEOTIDE SEQUENCE [LARGE SCALE GENOMIC DNA]</scope>
    <source>
        <strain evidence="12">UoL-UT</strain>
    </source>
</reference>
<dbReference type="PRINTS" id="PR00935">
    <property type="entry name" value="BAND41"/>
</dbReference>
<dbReference type="InterPro" id="IPR018980">
    <property type="entry name" value="FERM_PH-like_C"/>
</dbReference>
<evidence type="ECO:0000256" key="3">
    <source>
        <dbReference type="ARBA" id="ARBA00004536"/>
    </source>
</evidence>
<feature type="binding site" evidence="9">
    <location>
        <begin position="68"/>
        <end position="71"/>
    </location>
    <ligand>
        <name>a 1,2-diacyl-sn-glycero-3-phospho-(1D-myo-inositol)</name>
        <dbReference type="ChEBI" id="CHEBI:57880"/>
    </ligand>
</feature>
<dbReference type="CDD" id="cd17187">
    <property type="entry name" value="FERM_F1_ERM"/>
    <property type="match status" value="1"/>
</dbReference>
<dbReference type="InterPro" id="IPR000798">
    <property type="entry name" value="Ez/rad/moesin-like"/>
</dbReference>
<evidence type="ECO:0000256" key="10">
    <source>
        <dbReference type="SAM" id="MobiDB-lite"/>
    </source>
</evidence>
<evidence type="ECO:0000256" key="4">
    <source>
        <dbReference type="ARBA" id="ARBA00022025"/>
    </source>
</evidence>
<dbReference type="InterPro" id="IPR011993">
    <property type="entry name" value="PH-like_dom_sf"/>
</dbReference>
<dbReference type="OrthoDB" id="6018897at2759"/>
<feature type="domain" description="FERM" evidence="11">
    <location>
        <begin position="13"/>
        <end position="303"/>
    </location>
</feature>
<dbReference type="InterPro" id="IPR041789">
    <property type="entry name" value="ERM_FERM_C"/>
</dbReference>
<dbReference type="Pfam" id="PF00373">
    <property type="entry name" value="FERM_M"/>
    <property type="match status" value="1"/>
</dbReference>
<evidence type="ECO:0000256" key="5">
    <source>
        <dbReference type="ARBA" id="ARBA00022475"/>
    </source>
</evidence>
<evidence type="ECO:0000256" key="7">
    <source>
        <dbReference type="ARBA" id="ARBA00023136"/>
    </source>
</evidence>
<keyword evidence="5" id="KW-1003">Cell membrane</keyword>
<dbReference type="SMART" id="SM00295">
    <property type="entry name" value="B41"/>
    <property type="match status" value="1"/>
</dbReference>
<dbReference type="InterPro" id="IPR019747">
    <property type="entry name" value="FERM_CS"/>
</dbReference>
<dbReference type="GO" id="GO:0009887">
    <property type="term" value="P:animal organ morphogenesis"/>
    <property type="evidence" value="ECO:0007669"/>
    <property type="project" value="UniProtKB-ARBA"/>
</dbReference>
<dbReference type="Gene3D" id="1.20.80.10">
    <property type="match status" value="1"/>
</dbReference>
<evidence type="ECO:0000256" key="1">
    <source>
        <dbReference type="ARBA" id="ARBA00004105"/>
    </source>
</evidence>
<evidence type="ECO:0000313" key="13">
    <source>
        <dbReference type="Proteomes" id="UP000288716"/>
    </source>
</evidence>
<dbReference type="PROSITE" id="PS00660">
    <property type="entry name" value="FERM_1"/>
    <property type="match status" value="1"/>
</dbReference>
<feature type="region of interest" description="Disordered" evidence="10">
    <location>
        <begin position="430"/>
        <end position="450"/>
    </location>
</feature>
<evidence type="ECO:0000256" key="2">
    <source>
        <dbReference type="ARBA" id="ARBA00004202"/>
    </source>
</evidence>
<organism evidence="12 13">
    <name type="scientific">Leptotrombidium deliense</name>
    <dbReference type="NCBI Taxonomy" id="299467"/>
    <lineage>
        <taxon>Eukaryota</taxon>
        <taxon>Metazoa</taxon>
        <taxon>Ecdysozoa</taxon>
        <taxon>Arthropoda</taxon>
        <taxon>Chelicerata</taxon>
        <taxon>Arachnida</taxon>
        <taxon>Acari</taxon>
        <taxon>Acariformes</taxon>
        <taxon>Trombidiformes</taxon>
        <taxon>Prostigmata</taxon>
        <taxon>Anystina</taxon>
        <taxon>Parasitengona</taxon>
        <taxon>Trombiculoidea</taxon>
        <taxon>Trombiculidae</taxon>
        <taxon>Leptotrombidium</taxon>
    </lineage>
</organism>
<dbReference type="CDD" id="cd13194">
    <property type="entry name" value="FERM_C_ERM"/>
    <property type="match status" value="1"/>
</dbReference>
<accession>A0A443SIB8</accession>
<dbReference type="SUPFAM" id="SSF47031">
    <property type="entry name" value="Second domain of FERM"/>
    <property type="match status" value="1"/>
</dbReference>
<dbReference type="STRING" id="299467.A0A443SIB8"/>
<dbReference type="InterPro" id="IPR011259">
    <property type="entry name" value="ERM_C_dom"/>
</dbReference>
<comment type="caution">
    <text evidence="12">The sequence shown here is derived from an EMBL/GenBank/DDBJ whole genome shotgun (WGS) entry which is preliminary data.</text>
</comment>
<dbReference type="SUPFAM" id="SSF48678">
    <property type="entry name" value="Moesin tail domain"/>
    <property type="match status" value="1"/>
</dbReference>
<dbReference type="Proteomes" id="UP000288716">
    <property type="component" value="Unassembled WGS sequence"/>
</dbReference>
<dbReference type="CDD" id="cd14473">
    <property type="entry name" value="FERM_B-lobe"/>
    <property type="match status" value="1"/>
</dbReference>
<keyword evidence="13" id="KW-1185">Reference proteome</keyword>
<evidence type="ECO:0000256" key="9">
    <source>
        <dbReference type="PIRSR" id="PIRSR002305-1"/>
    </source>
</evidence>
<dbReference type="InterPro" id="IPR014352">
    <property type="entry name" value="FERM/acyl-CoA-bd_prot_sf"/>
</dbReference>
<keyword evidence="6" id="KW-0965">Cell junction</keyword>
<dbReference type="SUPFAM" id="SSF50729">
    <property type="entry name" value="PH domain-like"/>
    <property type="match status" value="1"/>
</dbReference>
<dbReference type="InterPro" id="IPR029071">
    <property type="entry name" value="Ubiquitin-like_domsf"/>
</dbReference>
<dbReference type="FunFam" id="3.10.20.90:FF:000013">
    <property type="entry name" value="radixin isoform X1"/>
    <property type="match status" value="1"/>
</dbReference>
<dbReference type="GO" id="GO:0005912">
    <property type="term" value="C:adherens junction"/>
    <property type="evidence" value="ECO:0007669"/>
    <property type="project" value="UniProtKB-SubCell"/>
</dbReference>
<dbReference type="Pfam" id="PF09379">
    <property type="entry name" value="FERM_N"/>
    <property type="match status" value="1"/>
</dbReference>
<dbReference type="InterPro" id="IPR011174">
    <property type="entry name" value="ERM"/>
</dbReference>
<dbReference type="VEuPathDB" id="VectorBase:LDEU004806"/>
<feature type="region of interest" description="Disordered" evidence="10">
    <location>
        <begin position="468"/>
        <end position="521"/>
    </location>
</feature>
<dbReference type="AlphaFoldDB" id="A0A443SIB8"/>
<dbReference type="GO" id="GO:0048731">
    <property type="term" value="P:system development"/>
    <property type="evidence" value="ECO:0007669"/>
    <property type="project" value="UniProtKB-ARBA"/>
</dbReference>
<feature type="non-terminal residue" evidence="12">
    <location>
        <position position="1"/>
    </location>
</feature>
<name>A0A443SIB8_9ACAR</name>
<dbReference type="InterPro" id="IPR019749">
    <property type="entry name" value="Band_41_domain"/>
</dbReference>
<evidence type="ECO:0000256" key="6">
    <source>
        <dbReference type="ARBA" id="ARBA00022949"/>
    </source>
</evidence>
<dbReference type="Gene3D" id="3.10.20.90">
    <property type="entry name" value="Phosphatidylinositol 3-kinase Catalytic Subunit, Chain A, domain 1"/>
    <property type="match status" value="1"/>
</dbReference>
<proteinExistence type="predicted"/>
<dbReference type="EMBL" id="NCKV01002164">
    <property type="protein sequence ID" value="RWS27232.1"/>
    <property type="molecule type" value="Genomic_DNA"/>
</dbReference>
<dbReference type="Pfam" id="PF09380">
    <property type="entry name" value="FERM_C"/>
    <property type="match status" value="1"/>
</dbReference>
<dbReference type="Gene3D" id="1.20.5.450">
    <property type="match status" value="1"/>
</dbReference>
<comment type="subcellular location">
    <subcellularLocation>
        <location evidence="3">Cell junction</location>
        <location evidence="3">Adherens junction</location>
    </subcellularLocation>
    <subcellularLocation>
        <location evidence="2">Cell membrane</location>
        <topology evidence="2">Peripheral membrane protein</topology>
    </subcellularLocation>
    <subcellularLocation>
        <location evidence="1">Cell projection</location>
        <location evidence="1">Microvillus</location>
    </subcellularLocation>
    <subcellularLocation>
        <location evidence="8">Cell projection</location>
        <location evidence="8">Rhabdomere</location>
    </subcellularLocation>
</comment>
<evidence type="ECO:0000256" key="8">
    <source>
        <dbReference type="ARBA" id="ARBA00043944"/>
    </source>
</evidence>
<dbReference type="PROSITE" id="PS50057">
    <property type="entry name" value="FERM_3"/>
    <property type="match status" value="1"/>
</dbReference>
<dbReference type="Pfam" id="PF20492">
    <property type="entry name" value="ERM_helical"/>
    <property type="match status" value="1"/>
</dbReference>